<dbReference type="EC" id="1.11.1.24" evidence="3"/>
<protein>
    <recommendedName>
        <fullName evidence="3">thioredoxin-dependent peroxiredoxin</fullName>
        <ecNumber evidence="3">1.11.1.24</ecNumber>
    </recommendedName>
    <alternativeName>
        <fullName evidence="9">Thioredoxin peroxidase</fullName>
    </alternativeName>
    <alternativeName>
        <fullName evidence="11">Thioredoxin-dependent peroxiredoxin Bcp</fullName>
    </alternativeName>
</protein>
<evidence type="ECO:0000256" key="6">
    <source>
        <dbReference type="ARBA" id="ARBA00023002"/>
    </source>
</evidence>
<dbReference type="InterPro" id="IPR024706">
    <property type="entry name" value="Peroxiredoxin_AhpC-typ"/>
</dbReference>
<evidence type="ECO:0000256" key="11">
    <source>
        <dbReference type="ARBA" id="ARBA00042639"/>
    </source>
</evidence>
<keyword evidence="4" id="KW-0575">Peroxidase</keyword>
<evidence type="ECO:0000313" key="16">
    <source>
        <dbReference type="EMBL" id="SHE39288.1"/>
    </source>
</evidence>
<comment type="function">
    <text evidence="1">Thiol-specific peroxidase that catalyzes the reduction of hydrogen peroxide and organic hydroperoxides to water and alcohols, respectively. Plays a role in cell protection against oxidative stress by detoxifying peroxides and as sensor of hydrogen peroxide-mediated signaling events.</text>
</comment>
<keyword evidence="5" id="KW-0049">Antioxidant</keyword>
<gene>
    <name evidence="16" type="ORF">SAMN05444339_101250</name>
</gene>
<reference evidence="17" key="1">
    <citation type="submission" date="2016-11" db="EMBL/GenBank/DDBJ databases">
        <authorList>
            <person name="Varghese N."/>
            <person name="Submissions S."/>
        </authorList>
    </citation>
    <scope>NUCLEOTIDE SEQUENCE [LARGE SCALE GENOMIC DNA]</scope>
    <source>
        <strain evidence="17">DSM 29326</strain>
    </source>
</reference>
<dbReference type="GO" id="GO:0045454">
    <property type="term" value="P:cell redox homeostasis"/>
    <property type="evidence" value="ECO:0007669"/>
    <property type="project" value="TreeGrafter"/>
</dbReference>
<evidence type="ECO:0000256" key="4">
    <source>
        <dbReference type="ARBA" id="ARBA00022559"/>
    </source>
</evidence>
<dbReference type="OrthoDB" id="9812811at2"/>
<dbReference type="GO" id="GO:0005737">
    <property type="term" value="C:cytoplasm"/>
    <property type="evidence" value="ECO:0007669"/>
    <property type="project" value="TreeGrafter"/>
</dbReference>
<comment type="subunit">
    <text evidence="2">Monomer.</text>
</comment>
<evidence type="ECO:0000256" key="1">
    <source>
        <dbReference type="ARBA" id="ARBA00003330"/>
    </source>
</evidence>
<evidence type="ECO:0000256" key="7">
    <source>
        <dbReference type="ARBA" id="ARBA00023157"/>
    </source>
</evidence>
<dbReference type="PANTHER" id="PTHR42801:SF4">
    <property type="entry name" value="AHPC_TSA FAMILY PROTEIN"/>
    <property type="match status" value="1"/>
</dbReference>
<dbReference type="Pfam" id="PF00578">
    <property type="entry name" value="AhpC-TSA"/>
    <property type="match status" value="1"/>
</dbReference>
<keyword evidence="6" id="KW-0560">Oxidoreductase</keyword>
<evidence type="ECO:0000256" key="5">
    <source>
        <dbReference type="ARBA" id="ARBA00022862"/>
    </source>
</evidence>
<evidence type="ECO:0000313" key="17">
    <source>
        <dbReference type="Proteomes" id="UP000183987"/>
    </source>
</evidence>
<dbReference type="AlphaFoldDB" id="A0A1M4T4J7"/>
<name>A0A1M4T4J7_LOKAT</name>
<dbReference type="InterPro" id="IPR013766">
    <property type="entry name" value="Thioredoxin_domain"/>
</dbReference>
<dbReference type="InterPro" id="IPR000866">
    <property type="entry name" value="AhpC/TSA"/>
</dbReference>
<keyword evidence="17" id="KW-1185">Reference proteome</keyword>
<evidence type="ECO:0000256" key="8">
    <source>
        <dbReference type="ARBA" id="ARBA00023284"/>
    </source>
</evidence>
<dbReference type="SUPFAM" id="SSF52833">
    <property type="entry name" value="Thioredoxin-like"/>
    <property type="match status" value="1"/>
</dbReference>
<proteinExistence type="inferred from homology"/>
<dbReference type="InterPro" id="IPR050924">
    <property type="entry name" value="Peroxiredoxin_BCP/PrxQ"/>
</dbReference>
<accession>A0A1M4T4J7</accession>
<evidence type="ECO:0000259" key="15">
    <source>
        <dbReference type="PROSITE" id="PS51352"/>
    </source>
</evidence>
<feature type="region of interest" description="Disordered" evidence="14">
    <location>
        <begin position="1"/>
        <end position="21"/>
    </location>
</feature>
<dbReference type="FunFam" id="3.40.30.10:FF:000007">
    <property type="entry name" value="Thioredoxin-dependent thiol peroxidase"/>
    <property type="match status" value="1"/>
</dbReference>
<comment type="similarity">
    <text evidence="10">Belongs to the peroxiredoxin family. BCP/PrxQ subfamily.</text>
</comment>
<comment type="catalytic activity">
    <reaction evidence="12">
        <text>a hydroperoxide + [thioredoxin]-dithiol = an alcohol + [thioredoxin]-disulfide + H2O</text>
        <dbReference type="Rhea" id="RHEA:62620"/>
        <dbReference type="Rhea" id="RHEA-COMP:10698"/>
        <dbReference type="Rhea" id="RHEA-COMP:10700"/>
        <dbReference type="ChEBI" id="CHEBI:15377"/>
        <dbReference type="ChEBI" id="CHEBI:29950"/>
        <dbReference type="ChEBI" id="CHEBI:30879"/>
        <dbReference type="ChEBI" id="CHEBI:35924"/>
        <dbReference type="ChEBI" id="CHEBI:50058"/>
        <dbReference type="EC" id="1.11.1.24"/>
    </reaction>
</comment>
<organism evidence="16 17">
    <name type="scientific">Loktanella atrilutea</name>
    <dbReference type="NCBI Taxonomy" id="366533"/>
    <lineage>
        <taxon>Bacteria</taxon>
        <taxon>Pseudomonadati</taxon>
        <taxon>Pseudomonadota</taxon>
        <taxon>Alphaproteobacteria</taxon>
        <taxon>Rhodobacterales</taxon>
        <taxon>Roseobacteraceae</taxon>
        <taxon>Loktanella</taxon>
    </lineage>
</organism>
<keyword evidence="8" id="KW-0676">Redox-active center</keyword>
<keyword evidence="7" id="KW-1015">Disulfide bond</keyword>
<feature type="active site" description="Cysteine sulfenic acid (-SOH) intermediate; for peroxidase activity" evidence="13">
    <location>
        <position position="49"/>
    </location>
</feature>
<dbReference type="NCBIfam" id="NF006960">
    <property type="entry name" value="PRK09437.1"/>
    <property type="match status" value="1"/>
</dbReference>
<evidence type="ECO:0000256" key="2">
    <source>
        <dbReference type="ARBA" id="ARBA00011245"/>
    </source>
</evidence>
<feature type="domain" description="Thioredoxin" evidence="15">
    <location>
        <begin position="7"/>
        <end position="158"/>
    </location>
</feature>
<dbReference type="InterPro" id="IPR036249">
    <property type="entry name" value="Thioredoxin-like_sf"/>
</dbReference>
<dbReference type="CDD" id="cd03017">
    <property type="entry name" value="PRX_BCP"/>
    <property type="match status" value="1"/>
</dbReference>
<dbReference type="GO" id="GO:0008379">
    <property type="term" value="F:thioredoxin peroxidase activity"/>
    <property type="evidence" value="ECO:0007669"/>
    <property type="project" value="TreeGrafter"/>
</dbReference>
<dbReference type="Gene3D" id="3.40.30.10">
    <property type="entry name" value="Glutaredoxin"/>
    <property type="match status" value="1"/>
</dbReference>
<dbReference type="PIRSF" id="PIRSF000239">
    <property type="entry name" value="AHPC"/>
    <property type="match status" value="1"/>
</dbReference>
<evidence type="ECO:0000256" key="10">
    <source>
        <dbReference type="ARBA" id="ARBA00038489"/>
    </source>
</evidence>
<evidence type="ECO:0000256" key="3">
    <source>
        <dbReference type="ARBA" id="ARBA00013017"/>
    </source>
</evidence>
<evidence type="ECO:0000256" key="9">
    <source>
        <dbReference type="ARBA" id="ARBA00032824"/>
    </source>
</evidence>
<dbReference type="STRING" id="366533.SAMN05444339_101250"/>
<evidence type="ECO:0000256" key="14">
    <source>
        <dbReference type="SAM" id="MobiDB-lite"/>
    </source>
</evidence>
<dbReference type="GO" id="GO:0034599">
    <property type="term" value="P:cellular response to oxidative stress"/>
    <property type="evidence" value="ECO:0007669"/>
    <property type="project" value="TreeGrafter"/>
</dbReference>
<evidence type="ECO:0000256" key="13">
    <source>
        <dbReference type="PIRSR" id="PIRSR000239-1"/>
    </source>
</evidence>
<dbReference type="RefSeq" id="WP_072855381.1">
    <property type="nucleotide sequence ID" value="NZ_FQUE01000001.1"/>
</dbReference>
<dbReference type="Proteomes" id="UP000183987">
    <property type="component" value="Unassembled WGS sequence"/>
</dbReference>
<dbReference type="PROSITE" id="PS51352">
    <property type="entry name" value="THIOREDOXIN_2"/>
    <property type="match status" value="1"/>
</dbReference>
<dbReference type="EMBL" id="FQUE01000001">
    <property type="protein sequence ID" value="SHE39288.1"/>
    <property type="molecule type" value="Genomic_DNA"/>
</dbReference>
<sequence>MLSATGPSEGDAAPDITLPRDGGGTVSLSDFSGKAIVLYFYPKDDTPGCTTEALDFSAAQPDFAAAGAVVLGVSKDPVAKHDKFVAKREIAIPLLSDAEGDVCERYGVWGEKQMYGKTFMGIERSTFLIAPDGRIARIWRKVKVPGHVDAVLEAVRAL</sequence>
<evidence type="ECO:0000256" key="12">
    <source>
        <dbReference type="ARBA" id="ARBA00049091"/>
    </source>
</evidence>
<dbReference type="PANTHER" id="PTHR42801">
    <property type="entry name" value="THIOREDOXIN-DEPENDENT PEROXIDE REDUCTASE"/>
    <property type="match status" value="1"/>
</dbReference>